<keyword evidence="2" id="KW-1185">Reference proteome</keyword>
<dbReference type="Proteomes" id="UP000507470">
    <property type="component" value="Unassembled WGS sequence"/>
</dbReference>
<proteinExistence type="predicted"/>
<evidence type="ECO:0000313" key="1">
    <source>
        <dbReference type="EMBL" id="CAC5407047.1"/>
    </source>
</evidence>
<reference evidence="1 2" key="1">
    <citation type="submission" date="2020-06" db="EMBL/GenBank/DDBJ databases">
        <authorList>
            <person name="Li R."/>
            <person name="Bekaert M."/>
        </authorList>
    </citation>
    <scope>NUCLEOTIDE SEQUENCE [LARGE SCALE GENOMIC DNA]</scope>
    <source>
        <strain evidence="2">wild</strain>
    </source>
</reference>
<gene>
    <name evidence="1" type="ORF">MCOR_40559</name>
</gene>
<dbReference type="EMBL" id="CACVKT020007317">
    <property type="protein sequence ID" value="CAC5407047.1"/>
    <property type="molecule type" value="Genomic_DNA"/>
</dbReference>
<accession>A0A6J8DH92</accession>
<dbReference type="AlphaFoldDB" id="A0A6J8DH92"/>
<organism evidence="1 2">
    <name type="scientific">Mytilus coruscus</name>
    <name type="common">Sea mussel</name>
    <dbReference type="NCBI Taxonomy" id="42192"/>
    <lineage>
        <taxon>Eukaryota</taxon>
        <taxon>Metazoa</taxon>
        <taxon>Spiralia</taxon>
        <taxon>Lophotrochozoa</taxon>
        <taxon>Mollusca</taxon>
        <taxon>Bivalvia</taxon>
        <taxon>Autobranchia</taxon>
        <taxon>Pteriomorphia</taxon>
        <taxon>Mytilida</taxon>
        <taxon>Mytiloidea</taxon>
        <taxon>Mytilidae</taxon>
        <taxon>Mytilinae</taxon>
        <taxon>Mytilus</taxon>
    </lineage>
</organism>
<dbReference type="OrthoDB" id="5980153at2759"/>
<protein>
    <submittedName>
        <fullName evidence="1">Uncharacterized protein</fullName>
    </submittedName>
</protein>
<name>A0A6J8DH92_MYTCO</name>
<evidence type="ECO:0000313" key="2">
    <source>
        <dbReference type="Proteomes" id="UP000507470"/>
    </source>
</evidence>
<sequence>MNFCNFAKVILSRCTKYTSAINWWNNPDKTNIENPPPSFNTSLTLRTRHENYTNFMRNYPKMQIDYKTMEKRLTRIQSYLTSPKYWQHDNKDGQRQEFYQNLSIYSWTRLSEIEKKKHQLTNCNPYFHKYSFDRDAFLQEIKSKEPGSIVTWSRLAKKYDLKINNRVPLNGGQVLMDFARSKGVRVFQFNKHTRISGRDFKRRVRKSIKRIVKSRVSVPTPRTAHKIHTDVQTRTRTGEINIGMPIAPKTFKKDLISPDGTLTENNRFMEGN</sequence>